<evidence type="ECO:0000259" key="7">
    <source>
        <dbReference type="Pfam" id="PF08281"/>
    </source>
</evidence>
<dbReference type="InterPro" id="IPR036388">
    <property type="entry name" value="WH-like_DNA-bd_sf"/>
</dbReference>
<keyword evidence="4" id="KW-0238">DNA-binding</keyword>
<feature type="domain" description="RNA polymerase sigma-70 region 2" evidence="6">
    <location>
        <begin position="19"/>
        <end position="75"/>
    </location>
</feature>
<dbReference type="Gene3D" id="1.10.1740.10">
    <property type="match status" value="1"/>
</dbReference>
<organism evidence="8 9">
    <name type="scientific">Streptomyces lutosisoli</name>
    <dbReference type="NCBI Taxonomy" id="2665721"/>
    <lineage>
        <taxon>Bacteria</taxon>
        <taxon>Bacillati</taxon>
        <taxon>Actinomycetota</taxon>
        <taxon>Actinomycetes</taxon>
        <taxon>Kitasatosporales</taxon>
        <taxon>Streptomycetaceae</taxon>
        <taxon>Streptomyces</taxon>
    </lineage>
</organism>
<evidence type="ECO:0000313" key="8">
    <source>
        <dbReference type="EMBL" id="MFD0284942.1"/>
    </source>
</evidence>
<dbReference type="PANTHER" id="PTHR43133">
    <property type="entry name" value="RNA POLYMERASE ECF-TYPE SIGMA FACTO"/>
    <property type="match status" value="1"/>
</dbReference>
<name>A0ABW2VLV6_9ACTN</name>
<dbReference type="Pfam" id="PF04542">
    <property type="entry name" value="Sigma70_r2"/>
    <property type="match status" value="1"/>
</dbReference>
<feature type="domain" description="RNA polymerase sigma factor 70 region 4 type 2" evidence="7">
    <location>
        <begin position="104"/>
        <end position="155"/>
    </location>
</feature>
<evidence type="ECO:0000256" key="2">
    <source>
        <dbReference type="ARBA" id="ARBA00023015"/>
    </source>
</evidence>
<keyword evidence="9" id="KW-1185">Reference proteome</keyword>
<evidence type="ECO:0000256" key="4">
    <source>
        <dbReference type="ARBA" id="ARBA00023125"/>
    </source>
</evidence>
<dbReference type="NCBIfam" id="TIGR02937">
    <property type="entry name" value="sigma70-ECF"/>
    <property type="match status" value="1"/>
</dbReference>
<keyword evidence="3" id="KW-0731">Sigma factor</keyword>
<keyword evidence="5" id="KW-0804">Transcription</keyword>
<dbReference type="InterPro" id="IPR007627">
    <property type="entry name" value="RNA_pol_sigma70_r2"/>
</dbReference>
<evidence type="ECO:0000313" key="9">
    <source>
        <dbReference type="Proteomes" id="UP001596957"/>
    </source>
</evidence>
<dbReference type="InterPro" id="IPR014284">
    <property type="entry name" value="RNA_pol_sigma-70_dom"/>
</dbReference>
<dbReference type="EMBL" id="JBHTEC010000001">
    <property type="protein sequence ID" value="MFD0284942.1"/>
    <property type="molecule type" value="Genomic_DNA"/>
</dbReference>
<keyword evidence="2" id="KW-0805">Transcription regulation</keyword>
<reference evidence="9" key="1">
    <citation type="journal article" date="2019" name="Int. J. Syst. Evol. Microbiol.">
        <title>The Global Catalogue of Microorganisms (GCM) 10K type strain sequencing project: providing services to taxonomists for standard genome sequencing and annotation.</title>
        <authorList>
            <consortium name="The Broad Institute Genomics Platform"/>
            <consortium name="The Broad Institute Genome Sequencing Center for Infectious Disease"/>
            <person name="Wu L."/>
            <person name="Ma J."/>
        </authorList>
    </citation>
    <scope>NUCLEOTIDE SEQUENCE [LARGE SCALE GENOMIC DNA]</scope>
    <source>
        <strain evidence="9">CGMCC 4.7198</strain>
    </source>
</reference>
<dbReference type="PANTHER" id="PTHR43133:SF50">
    <property type="entry name" value="ECF RNA POLYMERASE SIGMA FACTOR SIGM"/>
    <property type="match status" value="1"/>
</dbReference>
<evidence type="ECO:0000256" key="5">
    <source>
        <dbReference type="ARBA" id="ARBA00023163"/>
    </source>
</evidence>
<gene>
    <name evidence="8" type="ORF">ACFQZP_25350</name>
</gene>
<evidence type="ECO:0000259" key="6">
    <source>
        <dbReference type="Pfam" id="PF04542"/>
    </source>
</evidence>
<accession>A0ABW2VLV6</accession>
<dbReference type="Gene3D" id="1.10.10.10">
    <property type="entry name" value="Winged helix-like DNA-binding domain superfamily/Winged helix DNA-binding domain"/>
    <property type="match status" value="1"/>
</dbReference>
<dbReference type="Proteomes" id="UP001596957">
    <property type="component" value="Unassembled WGS sequence"/>
</dbReference>
<dbReference type="Pfam" id="PF08281">
    <property type="entry name" value="Sigma70_r4_2"/>
    <property type="match status" value="1"/>
</dbReference>
<dbReference type="InterPro" id="IPR013249">
    <property type="entry name" value="RNA_pol_sigma70_r4_t2"/>
</dbReference>
<comment type="similarity">
    <text evidence="1">Belongs to the sigma-70 factor family. ECF subfamily.</text>
</comment>
<dbReference type="RefSeq" id="WP_381261912.1">
    <property type="nucleotide sequence ID" value="NZ_JBHTBI010000057.1"/>
</dbReference>
<sequence>MKQLEFEEFYRCGRDVCLRAVLAAVGDRQLAEDLVAEAFARAWATWPRVRRHPAPRAWIVRTALNTRISWWRRRRYEVALGDHDGQDAGSAECAESGGSGLDPALLAVLRRLPRRQREVIALRVFLDLDTATTAKTLGIAPGTVTAHLARAVATLRGHLVTLNIPEAGS</sequence>
<comment type="caution">
    <text evidence="8">The sequence shown here is derived from an EMBL/GenBank/DDBJ whole genome shotgun (WGS) entry which is preliminary data.</text>
</comment>
<dbReference type="SUPFAM" id="SSF88946">
    <property type="entry name" value="Sigma2 domain of RNA polymerase sigma factors"/>
    <property type="match status" value="1"/>
</dbReference>
<dbReference type="InterPro" id="IPR013325">
    <property type="entry name" value="RNA_pol_sigma_r2"/>
</dbReference>
<protein>
    <submittedName>
        <fullName evidence="8">SigE family RNA polymerase sigma factor</fullName>
    </submittedName>
</protein>
<evidence type="ECO:0000256" key="3">
    <source>
        <dbReference type="ARBA" id="ARBA00023082"/>
    </source>
</evidence>
<proteinExistence type="inferred from homology"/>
<dbReference type="SUPFAM" id="SSF88659">
    <property type="entry name" value="Sigma3 and sigma4 domains of RNA polymerase sigma factors"/>
    <property type="match status" value="1"/>
</dbReference>
<evidence type="ECO:0000256" key="1">
    <source>
        <dbReference type="ARBA" id="ARBA00010641"/>
    </source>
</evidence>
<dbReference type="InterPro" id="IPR013324">
    <property type="entry name" value="RNA_pol_sigma_r3/r4-like"/>
</dbReference>
<dbReference type="InterPro" id="IPR039425">
    <property type="entry name" value="RNA_pol_sigma-70-like"/>
</dbReference>